<dbReference type="GO" id="GO:0042597">
    <property type="term" value="C:periplasmic space"/>
    <property type="evidence" value="ECO:0007669"/>
    <property type="project" value="UniProtKB-ARBA"/>
</dbReference>
<dbReference type="Proteomes" id="UP000231994">
    <property type="component" value="Chromosome"/>
</dbReference>
<dbReference type="Gene3D" id="3.90.76.10">
    <property type="entry name" value="Dipeptide-binding Protein, Domain 1"/>
    <property type="match status" value="1"/>
</dbReference>
<evidence type="ECO:0000313" key="3">
    <source>
        <dbReference type="EMBL" id="ATZ07675.1"/>
    </source>
</evidence>
<reference evidence="3 4" key="1">
    <citation type="submission" date="2017-11" db="EMBL/GenBank/DDBJ databases">
        <title>Whole genome sequencing of cultured pathogen.</title>
        <authorList>
            <person name="Hoffmann M."/>
            <person name="Sanchez M."/>
            <person name="Timme R."/>
            <person name="Nudel K."/>
            <person name="Bry L."/>
        </authorList>
    </citation>
    <scope>NUCLEOTIDE SEQUENCE [LARGE SCALE GENOMIC DNA]</scope>
    <source>
        <strain evidence="3 4">216</strain>
    </source>
</reference>
<feature type="domain" description="Solute-binding protein family 5" evidence="2">
    <location>
        <begin position="91"/>
        <end position="462"/>
    </location>
</feature>
<name>A0ABC8CLQ7_CORST</name>
<keyword evidence="1" id="KW-0732">Signal</keyword>
<dbReference type="PANTHER" id="PTHR30290">
    <property type="entry name" value="PERIPLASMIC BINDING COMPONENT OF ABC TRANSPORTER"/>
    <property type="match status" value="1"/>
</dbReference>
<evidence type="ECO:0000259" key="2">
    <source>
        <dbReference type="Pfam" id="PF00496"/>
    </source>
</evidence>
<feature type="signal peptide" evidence="1">
    <location>
        <begin position="1"/>
        <end position="41"/>
    </location>
</feature>
<dbReference type="InterPro" id="IPR000914">
    <property type="entry name" value="SBP_5_dom"/>
</dbReference>
<sequence>MLVFLQVFYLIFHWRKYMRKLYGVLAAGALAFGLVACGSDAGDAASDANYVTVLGTEPQQGLIPAMTNENGGGRVVDMLYSGLIYYDAEGKVHNEMAESIEQEGDKTYKVTLKPDLKFSDGSPVTSATFVDTWNYAVANEQLNESFFSSIKGYEPGVKEMEGLKVIDDRTFTIELTQPESDFPTRLGYNAYFPLPKAGLDDPEGFGENPVSNGPYKFVSWDHNQSLIIEPNPEYGGERTPQNEGIQYTFYNDTDAAYMDLLANNLDVLEAIPSSAFGNYEADLAERSETKPAATYLEMSINEETPHFKGEEGVLRRQAISMSINRAEIAESIFKGTRTPARDFTSPVLDGYDDDLPGSSNLDYNPEKAKQLWKKADEKYGKFEGQFPINYNTDGDNKDWADAVANNISNTLGIESVGSPFPDFKSFRDAYRKERMDGAYRTAWLADYPSMGNFLGPNFTSDVASNDAKYSNPDFDELIVKANGAKSSEEAAKLYNQAQELLLRDLPAIPLFYPNVVGGWSQNVDNVEFSWKSLPVYYAITKK</sequence>
<evidence type="ECO:0000313" key="4">
    <source>
        <dbReference type="Proteomes" id="UP000231994"/>
    </source>
</evidence>
<dbReference type="EMBL" id="CP024932">
    <property type="protein sequence ID" value="ATZ07675.1"/>
    <property type="molecule type" value="Genomic_DNA"/>
</dbReference>
<proteinExistence type="predicted"/>
<dbReference type="SUPFAM" id="SSF53850">
    <property type="entry name" value="Periplasmic binding protein-like II"/>
    <property type="match status" value="1"/>
</dbReference>
<dbReference type="Pfam" id="PF00496">
    <property type="entry name" value="SBP_bac_5"/>
    <property type="match status" value="1"/>
</dbReference>
<dbReference type="PANTHER" id="PTHR30290:SF83">
    <property type="entry name" value="ABC TRANSPORTER SUBSTRATE-BINDING PROTEIN"/>
    <property type="match status" value="1"/>
</dbReference>
<dbReference type="Gene3D" id="3.10.105.10">
    <property type="entry name" value="Dipeptide-binding Protein, Domain 3"/>
    <property type="match status" value="1"/>
</dbReference>
<evidence type="ECO:0000256" key="1">
    <source>
        <dbReference type="SAM" id="SignalP"/>
    </source>
</evidence>
<dbReference type="PIRSF" id="PIRSF002741">
    <property type="entry name" value="MppA"/>
    <property type="match status" value="1"/>
</dbReference>
<accession>A0ABC8CLQ7</accession>
<dbReference type="AlphaFoldDB" id="A0ABC8CLQ7"/>
<gene>
    <name evidence="3" type="ORF">A9D01_01770</name>
</gene>
<dbReference type="Gene3D" id="3.40.190.10">
    <property type="entry name" value="Periplasmic binding protein-like II"/>
    <property type="match status" value="1"/>
</dbReference>
<organism evidence="3 4">
    <name type="scientific">Corynebacterium striatum</name>
    <dbReference type="NCBI Taxonomy" id="43770"/>
    <lineage>
        <taxon>Bacteria</taxon>
        <taxon>Bacillati</taxon>
        <taxon>Actinomycetota</taxon>
        <taxon>Actinomycetes</taxon>
        <taxon>Mycobacteriales</taxon>
        <taxon>Corynebacteriaceae</taxon>
        <taxon>Corynebacterium</taxon>
    </lineage>
</organism>
<dbReference type="InterPro" id="IPR030678">
    <property type="entry name" value="Peptide/Ni-bd"/>
</dbReference>
<protein>
    <submittedName>
        <fullName evidence="3">ABC transporter substrate-binding protein</fullName>
    </submittedName>
</protein>
<dbReference type="InterPro" id="IPR039424">
    <property type="entry name" value="SBP_5"/>
</dbReference>
<feature type="chain" id="PRO_5044775905" evidence="1">
    <location>
        <begin position="42"/>
        <end position="542"/>
    </location>
</feature>
<dbReference type="CDD" id="cd00995">
    <property type="entry name" value="PBP2_NikA_DppA_OppA_like"/>
    <property type="match status" value="1"/>
</dbReference>